<sequence length="96" mass="10684">MSKTSSKQVSVVLRDFTLYFSEDEDSGDCQKELLGATSEDCNHLKDPLGSSNFNPEIIISSDGEEETNLKDHYVPKIGEALPRCNPDMDPGSMHKY</sequence>
<proteinExistence type="predicted"/>
<keyword evidence="2" id="KW-1185">Reference proteome</keyword>
<dbReference type="AlphaFoldDB" id="A0AAV7M9R3"/>
<reference evidence="1" key="1">
    <citation type="journal article" date="2022" name="bioRxiv">
        <title>Sequencing and chromosome-scale assembly of the giantPleurodeles waltlgenome.</title>
        <authorList>
            <person name="Brown T."/>
            <person name="Elewa A."/>
            <person name="Iarovenko S."/>
            <person name="Subramanian E."/>
            <person name="Araus A.J."/>
            <person name="Petzold A."/>
            <person name="Susuki M."/>
            <person name="Suzuki K.-i.T."/>
            <person name="Hayashi T."/>
            <person name="Toyoda A."/>
            <person name="Oliveira C."/>
            <person name="Osipova E."/>
            <person name="Leigh N.D."/>
            <person name="Simon A."/>
            <person name="Yun M.H."/>
        </authorList>
    </citation>
    <scope>NUCLEOTIDE SEQUENCE</scope>
    <source>
        <strain evidence="1">20211129_DDA</strain>
        <tissue evidence="1">Liver</tissue>
    </source>
</reference>
<dbReference type="EMBL" id="JANPWB010000014">
    <property type="protein sequence ID" value="KAJ1098658.1"/>
    <property type="molecule type" value="Genomic_DNA"/>
</dbReference>
<protein>
    <submittedName>
        <fullName evidence="1">Uncharacterized protein</fullName>
    </submittedName>
</protein>
<organism evidence="1 2">
    <name type="scientific">Pleurodeles waltl</name>
    <name type="common">Iberian ribbed newt</name>
    <dbReference type="NCBI Taxonomy" id="8319"/>
    <lineage>
        <taxon>Eukaryota</taxon>
        <taxon>Metazoa</taxon>
        <taxon>Chordata</taxon>
        <taxon>Craniata</taxon>
        <taxon>Vertebrata</taxon>
        <taxon>Euteleostomi</taxon>
        <taxon>Amphibia</taxon>
        <taxon>Batrachia</taxon>
        <taxon>Caudata</taxon>
        <taxon>Salamandroidea</taxon>
        <taxon>Salamandridae</taxon>
        <taxon>Pleurodelinae</taxon>
        <taxon>Pleurodeles</taxon>
    </lineage>
</organism>
<evidence type="ECO:0000313" key="1">
    <source>
        <dbReference type="EMBL" id="KAJ1098658.1"/>
    </source>
</evidence>
<accession>A0AAV7M9R3</accession>
<evidence type="ECO:0000313" key="2">
    <source>
        <dbReference type="Proteomes" id="UP001066276"/>
    </source>
</evidence>
<gene>
    <name evidence="1" type="ORF">NDU88_003765</name>
</gene>
<comment type="caution">
    <text evidence="1">The sequence shown here is derived from an EMBL/GenBank/DDBJ whole genome shotgun (WGS) entry which is preliminary data.</text>
</comment>
<name>A0AAV7M9R3_PLEWA</name>
<dbReference type="Proteomes" id="UP001066276">
    <property type="component" value="Chromosome 10"/>
</dbReference>